<feature type="compositionally biased region" description="Low complexity" evidence="1">
    <location>
        <begin position="710"/>
        <end position="721"/>
    </location>
</feature>
<feature type="compositionally biased region" description="Polar residues" evidence="1">
    <location>
        <begin position="96"/>
        <end position="112"/>
    </location>
</feature>
<feature type="region of interest" description="Disordered" evidence="1">
    <location>
        <begin position="387"/>
        <end position="409"/>
    </location>
</feature>
<feature type="compositionally biased region" description="Basic and acidic residues" evidence="1">
    <location>
        <begin position="84"/>
        <end position="93"/>
    </location>
</feature>
<feature type="compositionally biased region" description="Basic and acidic residues" evidence="1">
    <location>
        <begin position="504"/>
        <end position="519"/>
    </location>
</feature>
<feature type="compositionally biased region" description="Basic residues" evidence="1">
    <location>
        <begin position="868"/>
        <end position="878"/>
    </location>
</feature>
<feature type="region of interest" description="Disordered" evidence="1">
    <location>
        <begin position="691"/>
        <end position="721"/>
    </location>
</feature>
<dbReference type="AlphaFoldDB" id="A0A150GP86"/>
<dbReference type="InterPro" id="IPR029147">
    <property type="entry name" value="CFAP77"/>
</dbReference>
<name>A0A150GP86_GONPE</name>
<feature type="region of interest" description="Disordered" evidence="1">
    <location>
        <begin position="421"/>
        <end position="463"/>
    </location>
</feature>
<dbReference type="PANTHER" id="PTHR28617">
    <property type="entry name" value="CILIA- AND FLAGELLA-ASSOCIATED PROTEIN 77"/>
    <property type="match status" value="1"/>
</dbReference>
<feature type="compositionally biased region" description="Acidic residues" evidence="1">
    <location>
        <begin position="586"/>
        <end position="596"/>
    </location>
</feature>
<feature type="compositionally biased region" description="Low complexity" evidence="1">
    <location>
        <begin position="421"/>
        <end position="438"/>
    </location>
</feature>
<feature type="region of interest" description="Disordered" evidence="1">
    <location>
        <begin position="476"/>
        <end position="664"/>
    </location>
</feature>
<feature type="compositionally biased region" description="Low complexity" evidence="1">
    <location>
        <begin position="446"/>
        <end position="457"/>
    </location>
</feature>
<dbReference type="OrthoDB" id="532484at2759"/>
<comment type="caution">
    <text evidence="2">The sequence shown here is derived from an EMBL/GenBank/DDBJ whole genome shotgun (WGS) entry which is preliminary data.</text>
</comment>
<protein>
    <recommendedName>
        <fullName evidence="4">BRCT domain-containing protein</fullName>
    </recommendedName>
</protein>
<dbReference type="InterPro" id="IPR036420">
    <property type="entry name" value="BRCT_dom_sf"/>
</dbReference>
<keyword evidence="3" id="KW-1185">Reference proteome</keyword>
<dbReference type="Proteomes" id="UP000075714">
    <property type="component" value="Unassembled WGS sequence"/>
</dbReference>
<proteinExistence type="predicted"/>
<dbReference type="Gene3D" id="3.40.50.10190">
    <property type="entry name" value="BRCT domain"/>
    <property type="match status" value="1"/>
</dbReference>
<feature type="compositionally biased region" description="Low complexity" evidence="1">
    <location>
        <begin position="888"/>
        <end position="912"/>
    </location>
</feature>
<evidence type="ECO:0000256" key="1">
    <source>
        <dbReference type="SAM" id="MobiDB-lite"/>
    </source>
</evidence>
<evidence type="ECO:0000313" key="2">
    <source>
        <dbReference type="EMBL" id="KXZ51614.1"/>
    </source>
</evidence>
<organism evidence="2 3">
    <name type="scientific">Gonium pectorale</name>
    <name type="common">Green alga</name>
    <dbReference type="NCBI Taxonomy" id="33097"/>
    <lineage>
        <taxon>Eukaryota</taxon>
        <taxon>Viridiplantae</taxon>
        <taxon>Chlorophyta</taxon>
        <taxon>core chlorophytes</taxon>
        <taxon>Chlorophyceae</taxon>
        <taxon>CS clade</taxon>
        <taxon>Chlamydomonadales</taxon>
        <taxon>Volvocaceae</taxon>
        <taxon>Gonium</taxon>
    </lineage>
</organism>
<feature type="compositionally biased region" description="Polar residues" evidence="1">
    <location>
        <begin position="544"/>
        <end position="559"/>
    </location>
</feature>
<feature type="compositionally biased region" description="Low complexity" evidence="1">
    <location>
        <begin position="775"/>
        <end position="788"/>
    </location>
</feature>
<dbReference type="EMBL" id="LSYV01000013">
    <property type="protein sequence ID" value="KXZ51614.1"/>
    <property type="molecule type" value="Genomic_DNA"/>
</dbReference>
<feature type="compositionally biased region" description="Basic and acidic residues" evidence="1">
    <location>
        <begin position="760"/>
        <end position="770"/>
    </location>
</feature>
<dbReference type="PANTHER" id="PTHR28617:SF1">
    <property type="entry name" value="CILIA- AND FLAGELLA-ASSOCIATED PROTEIN 77"/>
    <property type="match status" value="1"/>
</dbReference>
<evidence type="ECO:0000313" key="3">
    <source>
        <dbReference type="Proteomes" id="UP000075714"/>
    </source>
</evidence>
<feature type="region of interest" description="Disordered" evidence="1">
    <location>
        <begin position="734"/>
        <end position="960"/>
    </location>
</feature>
<sequence>MDVNPLLQHPELGTVKKTLFNNPPAEKVFGYTPPKDPEGAREVMMLWKGHNPSLSQEETKPSPDFKTLNKMAVASGLSTAKEQPPFRREHAEVTLRTATESSAASPRRSTLPTIPPSKVGTTFGMPSAHRSAEIVRTHGPEEPPVKYLVQGAFQDEWVRKNLEAEAAGSGRSRPYIPPQPTKAVLGHSYGASRYMQPPNDEEPWKMSKFKTVSPRVTQYSGGSFTRPRKSSPSATADLAAAEAQAEASFGSASACNACGENGGHVVDIDDAAELIESDSPNWGLVAGPHDPGLPGMREYTRLVRVSGIPSNMKGLRLLLQYWVEALGGQSADESFGLHTSHVLTWQDGDLSAAQLAVEETWRPLEQPPLTALKPRAEQIQEGDLGPVAGQHASLEGAGGGGDGMEVEPHNEDWRTDAAEPAGWAGPAVAGAGTPDATTFPCGAVAQPPEQQPSEQQELCAQEAGPADERVELAPAAQQPLQGQGQHQDLEGQQQQEHQEEEDEGGQRRQQGEQREERHGQQLRLRRRRRVAGVQLPGAGLEGTACSNGADSTGSPSTGPSADACGASGTSPAGHEDVGEAPPPAQTDEELQAEPEPMDVGPVGNDGGIGEVEPGAEEEEVGLEAPQLPVGGSDASAEPSVQLLPSLVGSGDSSCPALGTEASGSQLRGGQTAAAAAAALAGAGPVPGFPVGGDLEAEAVDSGSPCGGAGAASPTAEAPSAPVVSMPTAELMTEPGVEQGADPAAEPHAVAVQPKRRKRVVKADPAAEHAGGDAGCAGAEAAGAGDGAAPSLRDDEGGPGGTAAVNGGAARADKPSKKGRKGAAAVGDAGGNDGGGEAMAVDGGSGDPPEDEAVRDEPAVERAVVPAAGRKKGAAKRKGVVMECGGDGAAAAGDGANAAAAGPESAEAQPPAAKKARGRKRSSGEGGPRAKQTPQVASQEPAGQPPAGTARAAGGSQGAAGPLVTEGPAAAATGNAAAAVVRHTKLVFALSGFSAEDRGRYGGLLKSLRMTYVPLNNDWDARINALLAPALKRSDKTVCAMASGAWLLRAEYLSACQRAAAAGGGSGGDGGGPGGVNPEEYELQDCEDGASVISSGAPAHWRRRAVSRGGGPSGLAFSGLRLLVPPGLPPPLDSATLGRMLAAGGGVAVVKAATAANAKGCHAGIVPAGCKQEDKMVAALRAAGAAVVSPAYLVDWVAHPHGSLAQHYRHGSEPGESLAALERERGVLGGPI</sequence>
<accession>A0A150GP86</accession>
<feature type="compositionally biased region" description="Gly residues" evidence="1">
    <location>
        <begin position="827"/>
        <end position="836"/>
    </location>
</feature>
<feature type="compositionally biased region" description="Low complexity" evidence="1">
    <location>
        <begin position="476"/>
        <end position="495"/>
    </location>
</feature>
<dbReference type="STRING" id="33097.A0A150GP86"/>
<feature type="region of interest" description="Disordered" evidence="1">
    <location>
        <begin position="76"/>
        <end position="122"/>
    </location>
</feature>
<evidence type="ECO:0008006" key="4">
    <source>
        <dbReference type="Google" id="ProtNLM"/>
    </source>
</evidence>
<gene>
    <name evidence="2" type="ORF">GPECTOR_12g578</name>
</gene>
<reference evidence="3" key="1">
    <citation type="journal article" date="2016" name="Nat. Commun.">
        <title>The Gonium pectorale genome demonstrates co-option of cell cycle regulation during the evolution of multicellularity.</title>
        <authorList>
            <person name="Hanschen E.R."/>
            <person name="Marriage T.N."/>
            <person name="Ferris P.J."/>
            <person name="Hamaji T."/>
            <person name="Toyoda A."/>
            <person name="Fujiyama A."/>
            <person name="Neme R."/>
            <person name="Noguchi H."/>
            <person name="Minakuchi Y."/>
            <person name="Suzuki M."/>
            <person name="Kawai-Toyooka H."/>
            <person name="Smith D.R."/>
            <person name="Sparks H."/>
            <person name="Anderson J."/>
            <person name="Bakaric R."/>
            <person name="Luria V."/>
            <person name="Karger A."/>
            <person name="Kirschner M.W."/>
            <person name="Durand P.M."/>
            <person name="Michod R.E."/>
            <person name="Nozaki H."/>
            <person name="Olson B.J."/>
        </authorList>
    </citation>
    <scope>NUCLEOTIDE SEQUENCE [LARGE SCALE GENOMIC DNA]</scope>
    <source>
        <strain evidence="3">NIES-2863</strain>
    </source>
</reference>
<dbReference type="Pfam" id="PF14825">
    <property type="entry name" value="CFAP77"/>
    <property type="match status" value="1"/>
</dbReference>